<dbReference type="PANTHER" id="PTHR42964:SF1">
    <property type="entry name" value="POLYKETIDE BIOSYNTHESIS ENOYL-COA HYDRATASE PKSH-RELATED"/>
    <property type="match status" value="1"/>
</dbReference>
<dbReference type="Gene3D" id="3.90.226.10">
    <property type="entry name" value="2-enoyl-CoA Hydratase, Chain A, domain 1"/>
    <property type="match status" value="1"/>
</dbReference>
<sequence>MDYVLTTTSGSIATVEFASEQANALSMDLLQRLANELDSLSTREDVKAVVLRSAGEKAFCAGAFFNELVQVDSPESGQRFFSGFARVLCAIRNCQKPVIARAHGKAVGGGVGVLAACDYVFATEAAAIRLPELSIGIGPFVIAPAIERKMGVGALAELSLTPDQWKNAYWAEKKGLYARVFENTADLDKELGYFTDKLSSYPLEALVEIKHMLWKGCPSWEPLLFDNASVTGRLALSAYTKDKLKPKNS</sequence>
<dbReference type="OrthoDB" id="638407at2"/>
<dbReference type="AlphaFoldDB" id="A0A1H2S4T2"/>
<evidence type="ECO:0000313" key="2">
    <source>
        <dbReference type="EMBL" id="SDW26540.1"/>
    </source>
</evidence>
<comment type="caution">
    <text evidence="2">The sequence shown here is derived from an EMBL/GenBank/DDBJ whole genome shotgun (WGS) entry which is preliminary data.</text>
</comment>
<dbReference type="GO" id="GO:0003824">
    <property type="term" value="F:catalytic activity"/>
    <property type="evidence" value="ECO:0007669"/>
    <property type="project" value="UniProtKB-ARBA"/>
</dbReference>
<dbReference type="InterPro" id="IPR051683">
    <property type="entry name" value="Enoyl-CoA_Hydratase/Isomerase"/>
</dbReference>
<gene>
    <name evidence="2" type="ORF">SAMN05444420_101661</name>
</gene>
<dbReference type="Pfam" id="PF00378">
    <property type="entry name" value="ECH_1"/>
    <property type="match status" value="1"/>
</dbReference>
<dbReference type="PANTHER" id="PTHR42964">
    <property type="entry name" value="ENOYL-COA HYDRATASE"/>
    <property type="match status" value="1"/>
</dbReference>
<reference evidence="2 3" key="1">
    <citation type="submission" date="2016-10" db="EMBL/GenBank/DDBJ databases">
        <authorList>
            <person name="Varghese N."/>
            <person name="Submissions S."/>
        </authorList>
    </citation>
    <scope>NUCLEOTIDE SEQUENCE [LARGE SCALE GENOMIC DNA]</scope>
    <source>
        <strain evidence="2 3">DSM 11449</strain>
    </source>
</reference>
<protein>
    <submittedName>
        <fullName evidence="2">Methylglutaconyl-CoA hydratase</fullName>
    </submittedName>
</protein>
<dbReference type="SUPFAM" id="SSF52096">
    <property type="entry name" value="ClpP/crotonase"/>
    <property type="match status" value="1"/>
</dbReference>
<evidence type="ECO:0000256" key="1">
    <source>
        <dbReference type="ARBA" id="ARBA00005254"/>
    </source>
</evidence>
<organism evidence="2 3">
    <name type="scientific">Capnocytophaga granulosa</name>
    <dbReference type="NCBI Taxonomy" id="45242"/>
    <lineage>
        <taxon>Bacteria</taxon>
        <taxon>Pseudomonadati</taxon>
        <taxon>Bacteroidota</taxon>
        <taxon>Flavobacteriia</taxon>
        <taxon>Flavobacteriales</taxon>
        <taxon>Flavobacteriaceae</taxon>
        <taxon>Capnocytophaga</taxon>
    </lineage>
</organism>
<dbReference type="GeneID" id="85017486"/>
<evidence type="ECO:0000313" key="3">
    <source>
        <dbReference type="Proteomes" id="UP000182771"/>
    </source>
</evidence>
<dbReference type="RefSeq" id="WP_016419901.1">
    <property type="nucleotide sequence ID" value="NZ_FNND01000001.1"/>
</dbReference>
<dbReference type="InterPro" id="IPR001753">
    <property type="entry name" value="Enoyl-CoA_hydra/iso"/>
</dbReference>
<dbReference type="EMBL" id="FNND01000001">
    <property type="protein sequence ID" value="SDW26540.1"/>
    <property type="molecule type" value="Genomic_DNA"/>
</dbReference>
<dbReference type="Proteomes" id="UP000182771">
    <property type="component" value="Unassembled WGS sequence"/>
</dbReference>
<dbReference type="CDD" id="cd06558">
    <property type="entry name" value="crotonase-like"/>
    <property type="match status" value="1"/>
</dbReference>
<proteinExistence type="inferred from homology"/>
<keyword evidence="3" id="KW-1185">Reference proteome</keyword>
<accession>A0A1H2S4T2</accession>
<dbReference type="InterPro" id="IPR029045">
    <property type="entry name" value="ClpP/crotonase-like_dom_sf"/>
</dbReference>
<name>A0A1H2S4T2_9FLAO</name>
<comment type="similarity">
    <text evidence="1">Belongs to the enoyl-CoA hydratase/isomerase family.</text>
</comment>